<dbReference type="PANTHER" id="PTHR31834">
    <property type="entry name" value="INITIATION-SPECIFIC ALPHA-1,6-MANNOSYLTRANSFERASE"/>
    <property type="match status" value="1"/>
</dbReference>
<dbReference type="InterPro" id="IPR007577">
    <property type="entry name" value="GlycoTrfase_DXD_sugar-bd_CS"/>
</dbReference>
<comment type="caution">
    <text evidence="4">The sequence shown here is derived from an EMBL/GenBank/DDBJ whole genome shotgun (WGS) entry which is preliminary data.</text>
</comment>
<feature type="compositionally biased region" description="Basic and acidic residues" evidence="2">
    <location>
        <begin position="94"/>
        <end position="111"/>
    </location>
</feature>
<dbReference type="InterPro" id="IPR029044">
    <property type="entry name" value="Nucleotide-diphossugar_trans"/>
</dbReference>
<dbReference type="InterPro" id="IPR039367">
    <property type="entry name" value="Och1-like"/>
</dbReference>
<dbReference type="EMBL" id="JAULSW010000008">
    <property type="protein sequence ID" value="KAK3372285.1"/>
    <property type="molecule type" value="Genomic_DNA"/>
</dbReference>
<protein>
    <submittedName>
        <fullName evidence="4">Glycosyltransferase family 32 protein</fullName>
    </submittedName>
</protein>
<evidence type="ECO:0000256" key="3">
    <source>
        <dbReference type="SAM" id="Phobius"/>
    </source>
</evidence>
<organism evidence="4 5">
    <name type="scientific">Podospora didyma</name>
    <dbReference type="NCBI Taxonomy" id="330526"/>
    <lineage>
        <taxon>Eukaryota</taxon>
        <taxon>Fungi</taxon>
        <taxon>Dikarya</taxon>
        <taxon>Ascomycota</taxon>
        <taxon>Pezizomycotina</taxon>
        <taxon>Sordariomycetes</taxon>
        <taxon>Sordariomycetidae</taxon>
        <taxon>Sordariales</taxon>
        <taxon>Podosporaceae</taxon>
        <taxon>Podospora</taxon>
    </lineage>
</organism>
<proteinExistence type="inferred from homology"/>
<dbReference type="PANTHER" id="PTHR31834:SF8">
    <property type="entry name" value="TRANSFERASE, PUTATIVE (AFU_ORTHOLOGUE AFUA_6G14040)-RELATED"/>
    <property type="match status" value="1"/>
</dbReference>
<dbReference type="AlphaFoldDB" id="A0AAE0N6Q0"/>
<evidence type="ECO:0000313" key="5">
    <source>
        <dbReference type="Proteomes" id="UP001285441"/>
    </source>
</evidence>
<keyword evidence="5" id="KW-1185">Reference proteome</keyword>
<evidence type="ECO:0000313" key="4">
    <source>
        <dbReference type="EMBL" id="KAK3372285.1"/>
    </source>
</evidence>
<dbReference type="GO" id="GO:0000009">
    <property type="term" value="F:alpha-1,6-mannosyltransferase activity"/>
    <property type="evidence" value="ECO:0007669"/>
    <property type="project" value="InterPro"/>
</dbReference>
<dbReference type="Proteomes" id="UP001285441">
    <property type="component" value="Unassembled WGS sequence"/>
</dbReference>
<evidence type="ECO:0000256" key="1">
    <source>
        <dbReference type="ARBA" id="ARBA00009003"/>
    </source>
</evidence>
<sequence length="432" mass="47446">MHQHDGAGPSLPAQVLHHLTMRRPSRFAVTCMAAFFFLAAVWLYGETAMDSFGTTRERLPPAPLPTTVSLGSGGSKIPTTGDHTKVPATAGNKDTPKVDATKDTPKTEDIKVAPTPAGETKAEKDKSKEAGKEKGTEKAKPAAAPLDWPKTDIPPGDISHPGHISPKIWQILLQKNPSAKKVYPDPKSLQDTASWLAMNADYKYTLVSDQGGKDFVERRFAHEPRIVDAYNHMPNVGMKSDLLRYLLLDAEGGVYTDTDTVAIRPIEDWIPKGIERDKVKLIVGIEFDRRDGGAWADISHWLQFCQWTIAAAPGHPVFRKMTERILTSLDDIAHAHNLPIDQVKPTSFEVMNSTGPAAWTDAVFEQLQLHDSTLTSTKDLSFMEEPRLYGDILVLTIDGFGMGQAHSASTNDGTTPKAALVKHLFRGSWRGE</sequence>
<dbReference type="GO" id="GO:0006487">
    <property type="term" value="P:protein N-linked glycosylation"/>
    <property type="evidence" value="ECO:0007669"/>
    <property type="project" value="TreeGrafter"/>
</dbReference>
<feature type="transmembrane region" description="Helical" evidence="3">
    <location>
        <begin position="27"/>
        <end position="45"/>
    </location>
</feature>
<gene>
    <name evidence="4" type="ORF">B0H63DRAFT_496849</name>
</gene>
<keyword evidence="3" id="KW-0472">Membrane</keyword>
<comment type="similarity">
    <text evidence="1">Belongs to the glycosyltransferase 32 family.</text>
</comment>
<feature type="region of interest" description="Disordered" evidence="2">
    <location>
        <begin position="54"/>
        <end position="150"/>
    </location>
</feature>
<dbReference type="Gene3D" id="3.90.550.20">
    <property type="match status" value="1"/>
</dbReference>
<dbReference type="SUPFAM" id="SSF53448">
    <property type="entry name" value="Nucleotide-diphospho-sugar transferases"/>
    <property type="match status" value="1"/>
</dbReference>
<keyword evidence="3" id="KW-1133">Transmembrane helix</keyword>
<accession>A0AAE0N6Q0</accession>
<dbReference type="Pfam" id="PF04488">
    <property type="entry name" value="Gly_transf_sug"/>
    <property type="match status" value="1"/>
</dbReference>
<feature type="compositionally biased region" description="Basic and acidic residues" evidence="2">
    <location>
        <begin position="120"/>
        <end position="140"/>
    </location>
</feature>
<name>A0AAE0N6Q0_9PEZI</name>
<reference evidence="4" key="1">
    <citation type="journal article" date="2023" name="Mol. Phylogenet. Evol.">
        <title>Genome-scale phylogeny and comparative genomics of the fungal order Sordariales.</title>
        <authorList>
            <person name="Hensen N."/>
            <person name="Bonometti L."/>
            <person name="Westerberg I."/>
            <person name="Brannstrom I.O."/>
            <person name="Guillou S."/>
            <person name="Cros-Aarteil S."/>
            <person name="Calhoun S."/>
            <person name="Haridas S."/>
            <person name="Kuo A."/>
            <person name="Mondo S."/>
            <person name="Pangilinan J."/>
            <person name="Riley R."/>
            <person name="LaButti K."/>
            <person name="Andreopoulos B."/>
            <person name="Lipzen A."/>
            <person name="Chen C."/>
            <person name="Yan M."/>
            <person name="Daum C."/>
            <person name="Ng V."/>
            <person name="Clum A."/>
            <person name="Steindorff A."/>
            <person name="Ohm R.A."/>
            <person name="Martin F."/>
            <person name="Silar P."/>
            <person name="Natvig D.O."/>
            <person name="Lalanne C."/>
            <person name="Gautier V."/>
            <person name="Ament-Velasquez S.L."/>
            <person name="Kruys A."/>
            <person name="Hutchinson M.I."/>
            <person name="Powell A.J."/>
            <person name="Barry K."/>
            <person name="Miller A.N."/>
            <person name="Grigoriev I.V."/>
            <person name="Debuchy R."/>
            <person name="Gladieux P."/>
            <person name="Hiltunen Thoren M."/>
            <person name="Johannesson H."/>
        </authorList>
    </citation>
    <scope>NUCLEOTIDE SEQUENCE</scope>
    <source>
        <strain evidence="4">CBS 232.78</strain>
    </source>
</reference>
<keyword evidence="3" id="KW-0812">Transmembrane</keyword>
<evidence type="ECO:0000256" key="2">
    <source>
        <dbReference type="SAM" id="MobiDB-lite"/>
    </source>
</evidence>
<reference evidence="4" key="2">
    <citation type="submission" date="2023-06" db="EMBL/GenBank/DDBJ databases">
        <authorList>
            <consortium name="Lawrence Berkeley National Laboratory"/>
            <person name="Haridas S."/>
            <person name="Hensen N."/>
            <person name="Bonometti L."/>
            <person name="Westerberg I."/>
            <person name="Brannstrom I.O."/>
            <person name="Guillou S."/>
            <person name="Cros-Aarteil S."/>
            <person name="Calhoun S."/>
            <person name="Kuo A."/>
            <person name="Mondo S."/>
            <person name="Pangilinan J."/>
            <person name="Riley R."/>
            <person name="LaButti K."/>
            <person name="Andreopoulos B."/>
            <person name="Lipzen A."/>
            <person name="Chen C."/>
            <person name="Yanf M."/>
            <person name="Daum C."/>
            <person name="Ng V."/>
            <person name="Clum A."/>
            <person name="Steindorff A."/>
            <person name="Ohm R."/>
            <person name="Martin F."/>
            <person name="Silar P."/>
            <person name="Natvig D."/>
            <person name="Lalanne C."/>
            <person name="Gautier V."/>
            <person name="Ament-velasquez S.L."/>
            <person name="Kruys A."/>
            <person name="Hutchinson M.I."/>
            <person name="Powell A.J."/>
            <person name="Barry K."/>
            <person name="Miller A.N."/>
            <person name="Grigoriev I.V."/>
            <person name="Debuchy R."/>
            <person name="Gladieux P."/>
            <person name="Thoren M.H."/>
            <person name="Johannesson H."/>
        </authorList>
    </citation>
    <scope>NUCLEOTIDE SEQUENCE</scope>
    <source>
        <strain evidence="4">CBS 232.78</strain>
    </source>
</reference>
<dbReference type="GO" id="GO:0000136">
    <property type="term" value="C:mannan polymerase complex"/>
    <property type="evidence" value="ECO:0007669"/>
    <property type="project" value="TreeGrafter"/>
</dbReference>